<reference evidence="1 2" key="1">
    <citation type="submission" date="2019-05" db="EMBL/GenBank/DDBJ databases">
        <title>Another draft genome of Portunus trituberculatus and its Hox gene families provides insights of decapod evolution.</title>
        <authorList>
            <person name="Jeong J.-H."/>
            <person name="Song I."/>
            <person name="Kim S."/>
            <person name="Choi T."/>
            <person name="Kim D."/>
            <person name="Ryu S."/>
            <person name="Kim W."/>
        </authorList>
    </citation>
    <scope>NUCLEOTIDE SEQUENCE [LARGE SCALE GENOMIC DNA]</scope>
    <source>
        <tissue evidence="1">Muscle</tissue>
    </source>
</reference>
<dbReference type="AlphaFoldDB" id="A0A5B7FE52"/>
<sequence length="108" mass="11996">MTGSFVKWLVSEHEQLHAHHIPIRSSGTLFLSQTGVVLSASLALLASPDKSVRLAESEQFSLVSESLVLEAERLSVSADELWDLSSVEENMHAGRIFLWWWTSQGCSL</sequence>
<accession>A0A5B7FE52</accession>
<organism evidence="1 2">
    <name type="scientific">Portunus trituberculatus</name>
    <name type="common">Swimming crab</name>
    <name type="synonym">Neptunus trituberculatus</name>
    <dbReference type="NCBI Taxonomy" id="210409"/>
    <lineage>
        <taxon>Eukaryota</taxon>
        <taxon>Metazoa</taxon>
        <taxon>Ecdysozoa</taxon>
        <taxon>Arthropoda</taxon>
        <taxon>Crustacea</taxon>
        <taxon>Multicrustacea</taxon>
        <taxon>Malacostraca</taxon>
        <taxon>Eumalacostraca</taxon>
        <taxon>Eucarida</taxon>
        <taxon>Decapoda</taxon>
        <taxon>Pleocyemata</taxon>
        <taxon>Brachyura</taxon>
        <taxon>Eubrachyura</taxon>
        <taxon>Portunoidea</taxon>
        <taxon>Portunidae</taxon>
        <taxon>Portuninae</taxon>
        <taxon>Portunus</taxon>
    </lineage>
</organism>
<proteinExistence type="predicted"/>
<dbReference type="Proteomes" id="UP000324222">
    <property type="component" value="Unassembled WGS sequence"/>
</dbReference>
<gene>
    <name evidence="1" type="ORF">E2C01_037128</name>
</gene>
<comment type="caution">
    <text evidence="1">The sequence shown here is derived from an EMBL/GenBank/DDBJ whole genome shotgun (WGS) entry which is preliminary data.</text>
</comment>
<keyword evidence="2" id="KW-1185">Reference proteome</keyword>
<name>A0A5B7FE52_PORTR</name>
<dbReference type="EMBL" id="VSRR010005849">
    <property type="protein sequence ID" value="MPC43479.1"/>
    <property type="molecule type" value="Genomic_DNA"/>
</dbReference>
<protein>
    <submittedName>
        <fullName evidence="1">Uncharacterized protein</fullName>
    </submittedName>
</protein>
<evidence type="ECO:0000313" key="1">
    <source>
        <dbReference type="EMBL" id="MPC43479.1"/>
    </source>
</evidence>
<evidence type="ECO:0000313" key="2">
    <source>
        <dbReference type="Proteomes" id="UP000324222"/>
    </source>
</evidence>